<proteinExistence type="predicted"/>
<organism evidence="1">
    <name type="scientific">uncultured bacterium</name>
    <name type="common">gcode 4</name>
    <dbReference type="NCBI Taxonomy" id="1234023"/>
    <lineage>
        <taxon>Bacteria</taxon>
        <taxon>environmental samples</taxon>
    </lineage>
</organism>
<reference evidence="1" key="1">
    <citation type="journal article" date="2012" name="Science">
        <title>Fermentation, hydrogen, and sulfur metabolism in multiple uncultivated bacterial phyla.</title>
        <authorList>
            <person name="Wrighton K.C."/>
            <person name="Thomas B.C."/>
            <person name="Sharon I."/>
            <person name="Miller C.S."/>
            <person name="Castelle C.J."/>
            <person name="VerBerkmoes N.C."/>
            <person name="Wilkins M.J."/>
            <person name="Hettich R.L."/>
            <person name="Lipton M.S."/>
            <person name="Williams K.H."/>
            <person name="Long P.E."/>
            <person name="Banfield J.F."/>
        </authorList>
    </citation>
    <scope>NUCLEOTIDE SEQUENCE [LARGE SCALE GENOMIC DNA]</scope>
</reference>
<dbReference type="EMBL" id="AMFJ01034227">
    <property type="protein sequence ID" value="EKD29884.1"/>
    <property type="molecule type" value="Genomic_DNA"/>
</dbReference>
<sequence>MGGVFKWSDYENPRPEVTKTIPASKLPDDISKIPDDILNWAIECETTKKPFRIVKQELEFYRKHHLPIPRKHPDQRHLDRVNLRNPRKLHKRKCDKCGIDIITTSTPERKEIVYCESCYNKEVIG</sequence>
<gene>
    <name evidence="1" type="ORF">ACD_78C00227G0002</name>
</gene>
<protein>
    <submittedName>
        <fullName evidence="1">Uncharacterized protein</fullName>
    </submittedName>
</protein>
<evidence type="ECO:0000313" key="1">
    <source>
        <dbReference type="EMBL" id="EKD29884.1"/>
    </source>
</evidence>
<comment type="caution">
    <text evidence="1">The sequence shown here is derived from an EMBL/GenBank/DDBJ whole genome shotgun (WGS) entry which is preliminary data.</text>
</comment>
<name>K1YX12_9BACT</name>
<dbReference type="AlphaFoldDB" id="K1YX12"/>
<accession>K1YX12</accession>